<sequence length="257" mass="28084">MFKLLDRVLHSAPANGMWECVDFFPVSMVEDNGLENNIVGNGVKHFLNESSDDTRTILFDKKTGSNVLQRPVEEIESLRTNSTKFNNIELDITAEFEIDTEALSAITEADAAYSCSTSGGAAQRGAAGPFGLLVLADESRYEQTPVYFYVTKGSDGKLKAHFCNDKSRSSSAGDVYKGIEGGVVPVLEGEKFSVRVLKSFAQGGRTCVTSRVYPTRAIFESTRVFVFNNATAAKVDASVKIWQMKSAEFTSYNFVGS</sequence>
<dbReference type="InterPro" id="IPR050551">
    <property type="entry name" value="Fructan_Metab_Enzymes"/>
</dbReference>
<evidence type="ECO:0000259" key="1">
    <source>
        <dbReference type="Pfam" id="PF08244"/>
    </source>
</evidence>
<dbReference type="InterPro" id="IPR013320">
    <property type="entry name" value="ConA-like_dom_sf"/>
</dbReference>
<dbReference type="EMBL" id="JBAMMX010000001">
    <property type="protein sequence ID" value="KAK6947610.1"/>
    <property type="molecule type" value="Genomic_DNA"/>
</dbReference>
<protein>
    <submittedName>
        <fullName evidence="2">Glycosyl hydrolase family 32, C-terminal</fullName>
    </submittedName>
</protein>
<dbReference type="PANTHER" id="PTHR31953">
    <property type="entry name" value="BETA-FRUCTOFURANOSIDASE, INSOLUBLE ISOENZYME CWINV1-RELATED"/>
    <property type="match status" value="1"/>
</dbReference>
<evidence type="ECO:0000313" key="2">
    <source>
        <dbReference type="EMBL" id="KAK6947610.1"/>
    </source>
</evidence>
<keyword evidence="2" id="KW-0378">Hydrolase</keyword>
<dbReference type="Gene3D" id="2.60.120.560">
    <property type="entry name" value="Exo-inulinase, domain 1"/>
    <property type="match status" value="1"/>
</dbReference>
<comment type="caution">
    <text evidence="2">The sequence shown here is derived from an EMBL/GenBank/DDBJ whole genome shotgun (WGS) entry which is preliminary data.</text>
</comment>
<proteinExistence type="predicted"/>
<gene>
    <name evidence="2" type="ORF">RJ641_001083</name>
</gene>
<dbReference type="SUPFAM" id="SSF49899">
    <property type="entry name" value="Concanavalin A-like lectins/glucanases"/>
    <property type="match status" value="1"/>
</dbReference>
<organism evidence="2 3">
    <name type="scientific">Dillenia turbinata</name>
    <dbReference type="NCBI Taxonomy" id="194707"/>
    <lineage>
        <taxon>Eukaryota</taxon>
        <taxon>Viridiplantae</taxon>
        <taxon>Streptophyta</taxon>
        <taxon>Embryophyta</taxon>
        <taxon>Tracheophyta</taxon>
        <taxon>Spermatophyta</taxon>
        <taxon>Magnoliopsida</taxon>
        <taxon>eudicotyledons</taxon>
        <taxon>Gunneridae</taxon>
        <taxon>Pentapetalae</taxon>
        <taxon>Dilleniales</taxon>
        <taxon>Dilleniaceae</taxon>
        <taxon>Dillenia</taxon>
    </lineage>
</organism>
<dbReference type="GO" id="GO:0005975">
    <property type="term" value="P:carbohydrate metabolic process"/>
    <property type="evidence" value="ECO:0007669"/>
    <property type="project" value="InterPro"/>
</dbReference>
<reference evidence="2 3" key="1">
    <citation type="submission" date="2023-12" db="EMBL/GenBank/DDBJ databases">
        <title>A high-quality genome assembly for Dillenia turbinata (Dilleniales).</title>
        <authorList>
            <person name="Chanderbali A."/>
        </authorList>
    </citation>
    <scope>NUCLEOTIDE SEQUENCE [LARGE SCALE GENOMIC DNA]</scope>
    <source>
        <strain evidence="2">LSX21</strain>
        <tissue evidence="2">Leaf</tissue>
    </source>
</reference>
<dbReference type="Proteomes" id="UP001370490">
    <property type="component" value="Unassembled WGS sequence"/>
</dbReference>
<accession>A0AAN8ZWF7</accession>
<name>A0AAN8ZWF7_9MAGN</name>
<evidence type="ECO:0000313" key="3">
    <source>
        <dbReference type="Proteomes" id="UP001370490"/>
    </source>
</evidence>
<dbReference type="InterPro" id="IPR013189">
    <property type="entry name" value="Glyco_hydro_32_C"/>
</dbReference>
<dbReference type="InterPro" id="IPR001362">
    <property type="entry name" value="Glyco_hydro_32"/>
</dbReference>
<dbReference type="Pfam" id="PF08244">
    <property type="entry name" value="Glyco_hydro_32C"/>
    <property type="match status" value="1"/>
</dbReference>
<keyword evidence="3" id="KW-1185">Reference proteome</keyword>
<dbReference type="AlphaFoldDB" id="A0AAN8ZWF7"/>
<dbReference type="GO" id="GO:0004553">
    <property type="term" value="F:hydrolase activity, hydrolyzing O-glycosyl compounds"/>
    <property type="evidence" value="ECO:0007669"/>
    <property type="project" value="InterPro"/>
</dbReference>
<feature type="domain" description="Glycosyl hydrolase family 32 C-terminal" evidence="1">
    <location>
        <begin position="74"/>
        <end position="243"/>
    </location>
</feature>
<dbReference type="SMART" id="SM00640">
    <property type="entry name" value="Glyco_32"/>
    <property type="match status" value="1"/>
</dbReference>